<reference key="2">
    <citation type="submission" date="2011-04" db="EMBL/GenBank/DDBJ databases">
        <title>Complete sequence of chromosome of Haliscomenobacter hydrossis DSM 1100.</title>
        <authorList>
            <consortium name="US DOE Joint Genome Institute (JGI-PGF)"/>
            <person name="Lucas S."/>
            <person name="Han J."/>
            <person name="Lapidus A."/>
            <person name="Bruce D."/>
            <person name="Goodwin L."/>
            <person name="Pitluck S."/>
            <person name="Peters L."/>
            <person name="Kyrpides N."/>
            <person name="Mavromatis K."/>
            <person name="Ivanova N."/>
            <person name="Ovchinnikova G."/>
            <person name="Pagani I."/>
            <person name="Daligault H."/>
            <person name="Detter J.C."/>
            <person name="Han C."/>
            <person name="Land M."/>
            <person name="Hauser L."/>
            <person name="Markowitz V."/>
            <person name="Cheng J.-F."/>
            <person name="Hugenholtz P."/>
            <person name="Woyke T."/>
            <person name="Wu D."/>
            <person name="Verbarg S."/>
            <person name="Frueling A."/>
            <person name="Brambilla E."/>
            <person name="Klenk H.-P."/>
            <person name="Eisen J.A."/>
        </authorList>
    </citation>
    <scope>NUCLEOTIDE SEQUENCE</scope>
    <source>
        <strain>DSM 1100</strain>
    </source>
</reference>
<feature type="domain" description="Cytochrome c" evidence="5">
    <location>
        <begin position="192"/>
        <end position="307"/>
    </location>
</feature>
<evidence type="ECO:0000259" key="5">
    <source>
        <dbReference type="PROSITE" id="PS51007"/>
    </source>
</evidence>
<sequence>MKKVLRVLGFLILAIVLLIAAGAAFIHFRGVPSYEPREVQVNIPTDSTSLARGEHLATLICADCHRGEGNKLSGKQMVDVPDFFGYVHSGNITRDKKYGAGRYTDGELIHFLRTGIKRDGGYSYVMTGFPHLSDEDLFSIVAYLRSDAPQLDPVSKPSPPCRPTFFTKFLANVVFKPFPYPEKTILAPPITDKVAYGRYLVNGGVDCYACHSASFTTNNPLEPEKSAGYLAGGNILIDPTDLREITSANLTPHPVHGIGKWTEAEFAEAVRYGKRRGGGSLSAAMPKFTVMTDEEISAIYAFLKTVPATDHAVDRVK</sequence>
<dbReference type="HOGENOM" id="CLU_028594_2_0_10"/>
<keyword evidence="1 4" id="KW-0349">Heme</keyword>
<dbReference type="GO" id="GO:0009055">
    <property type="term" value="F:electron transfer activity"/>
    <property type="evidence" value="ECO:0007669"/>
    <property type="project" value="InterPro"/>
</dbReference>
<keyword evidence="3 4" id="KW-0408">Iron</keyword>
<dbReference type="AlphaFoldDB" id="F4L0V1"/>
<dbReference type="InterPro" id="IPR051459">
    <property type="entry name" value="Cytochrome_c-type_DH"/>
</dbReference>
<dbReference type="Gene3D" id="1.10.760.10">
    <property type="entry name" value="Cytochrome c-like domain"/>
    <property type="match status" value="2"/>
</dbReference>
<keyword evidence="7" id="KW-1185">Reference proteome</keyword>
<dbReference type="InterPro" id="IPR036909">
    <property type="entry name" value="Cyt_c-like_dom_sf"/>
</dbReference>
<dbReference type="RefSeq" id="WP_013765103.1">
    <property type="nucleotide sequence ID" value="NC_015510.1"/>
</dbReference>
<dbReference type="eggNOG" id="COG2010">
    <property type="taxonomic scope" value="Bacteria"/>
</dbReference>
<dbReference type="KEGG" id="hhy:Halhy_2687"/>
<feature type="domain" description="Cytochrome c" evidence="5">
    <location>
        <begin position="48"/>
        <end position="148"/>
    </location>
</feature>
<dbReference type="PROSITE" id="PS51007">
    <property type="entry name" value="CYTC"/>
    <property type="match status" value="2"/>
</dbReference>
<accession>F4L0V1</accession>
<gene>
    <name evidence="6" type="ordered locus">Halhy_2687</name>
</gene>
<dbReference type="Proteomes" id="UP000008461">
    <property type="component" value="Chromosome"/>
</dbReference>
<evidence type="ECO:0000256" key="4">
    <source>
        <dbReference type="PROSITE-ProRule" id="PRU00433"/>
    </source>
</evidence>
<name>F4L0V1_HALH1</name>
<evidence type="ECO:0000256" key="3">
    <source>
        <dbReference type="ARBA" id="ARBA00023004"/>
    </source>
</evidence>
<evidence type="ECO:0000256" key="1">
    <source>
        <dbReference type="ARBA" id="ARBA00022617"/>
    </source>
</evidence>
<keyword evidence="2 4" id="KW-0479">Metal-binding</keyword>
<evidence type="ECO:0000313" key="6">
    <source>
        <dbReference type="EMBL" id="AEE50555.1"/>
    </source>
</evidence>
<reference evidence="6 7" key="1">
    <citation type="journal article" date="2011" name="Stand. Genomic Sci.">
        <title>Complete genome sequence of Haliscomenobacter hydrossis type strain (O).</title>
        <authorList>
            <consortium name="US DOE Joint Genome Institute (JGI-PGF)"/>
            <person name="Daligault H."/>
            <person name="Lapidus A."/>
            <person name="Zeytun A."/>
            <person name="Nolan M."/>
            <person name="Lucas S."/>
            <person name="Del Rio T.G."/>
            <person name="Tice H."/>
            <person name="Cheng J.F."/>
            <person name="Tapia R."/>
            <person name="Han C."/>
            <person name="Goodwin L."/>
            <person name="Pitluck S."/>
            <person name="Liolios K."/>
            <person name="Pagani I."/>
            <person name="Ivanova N."/>
            <person name="Huntemann M."/>
            <person name="Mavromatis K."/>
            <person name="Mikhailova N."/>
            <person name="Pati A."/>
            <person name="Chen A."/>
            <person name="Palaniappan K."/>
            <person name="Land M."/>
            <person name="Hauser L."/>
            <person name="Brambilla E.M."/>
            <person name="Rohde M."/>
            <person name="Verbarg S."/>
            <person name="Goker M."/>
            <person name="Bristow J."/>
            <person name="Eisen J.A."/>
            <person name="Markowitz V."/>
            <person name="Hugenholtz P."/>
            <person name="Kyrpides N.C."/>
            <person name="Klenk H.P."/>
            <person name="Woyke T."/>
        </authorList>
    </citation>
    <scope>NUCLEOTIDE SEQUENCE [LARGE SCALE GENOMIC DNA]</scope>
    <source>
        <strain evidence="7">ATCC 27775 / DSM 1100 / LMG 10767 / O</strain>
    </source>
</reference>
<proteinExistence type="predicted"/>
<evidence type="ECO:0000313" key="7">
    <source>
        <dbReference type="Proteomes" id="UP000008461"/>
    </source>
</evidence>
<dbReference type="OrthoDB" id="9809720at2"/>
<dbReference type="InterPro" id="IPR009056">
    <property type="entry name" value="Cyt_c-like_dom"/>
</dbReference>
<dbReference type="PANTHER" id="PTHR35008">
    <property type="entry name" value="BLL4482 PROTEIN-RELATED"/>
    <property type="match status" value="1"/>
</dbReference>
<dbReference type="GO" id="GO:0020037">
    <property type="term" value="F:heme binding"/>
    <property type="evidence" value="ECO:0007669"/>
    <property type="project" value="InterPro"/>
</dbReference>
<protein>
    <submittedName>
        <fullName evidence="6">Cytochrome c</fullName>
    </submittedName>
</protein>
<organism evidence="6 7">
    <name type="scientific">Haliscomenobacter hydrossis (strain ATCC 27775 / DSM 1100 / LMG 10767 / O)</name>
    <dbReference type="NCBI Taxonomy" id="760192"/>
    <lineage>
        <taxon>Bacteria</taxon>
        <taxon>Pseudomonadati</taxon>
        <taxon>Bacteroidota</taxon>
        <taxon>Saprospiria</taxon>
        <taxon>Saprospirales</taxon>
        <taxon>Haliscomenobacteraceae</taxon>
        <taxon>Haliscomenobacter</taxon>
    </lineage>
</organism>
<dbReference type="STRING" id="760192.Halhy_2687"/>
<dbReference type="PANTHER" id="PTHR35008:SF8">
    <property type="entry name" value="ALCOHOL DEHYDROGENASE CYTOCHROME C SUBUNIT"/>
    <property type="match status" value="1"/>
</dbReference>
<dbReference type="Pfam" id="PF00034">
    <property type="entry name" value="Cytochrom_C"/>
    <property type="match status" value="1"/>
</dbReference>
<dbReference type="SUPFAM" id="SSF46626">
    <property type="entry name" value="Cytochrome c"/>
    <property type="match status" value="2"/>
</dbReference>
<evidence type="ECO:0000256" key="2">
    <source>
        <dbReference type="ARBA" id="ARBA00022723"/>
    </source>
</evidence>
<dbReference type="EMBL" id="CP002691">
    <property type="protein sequence ID" value="AEE50555.1"/>
    <property type="molecule type" value="Genomic_DNA"/>
</dbReference>
<dbReference type="GO" id="GO:0046872">
    <property type="term" value="F:metal ion binding"/>
    <property type="evidence" value="ECO:0007669"/>
    <property type="project" value="UniProtKB-KW"/>
</dbReference>